<dbReference type="AlphaFoldDB" id="A0A9P1HE48"/>
<feature type="transmembrane region" description="Helical" evidence="12">
    <location>
        <begin position="95"/>
        <end position="115"/>
    </location>
</feature>
<comment type="cofactor">
    <cofactor evidence="1">
        <name>heme b</name>
        <dbReference type="ChEBI" id="CHEBI:60344"/>
    </cofactor>
</comment>
<evidence type="ECO:0000256" key="8">
    <source>
        <dbReference type="ARBA" id="ARBA00023133"/>
    </source>
</evidence>
<keyword evidence="4" id="KW-0479">Metal-binding</keyword>
<accession>A0A9P1HE48</accession>
<feature type="transmembrane region" description="Helical" evidence="12">
    <location>
        <begin position="261"/>
        <end position="284"/>
    </location>
</feature>
<keyword evidence="9 12" id="KW-0472">Membrane</keyword>
<dbReference type="GO" id="GO:0005743">
    <property type="term" value="C:mitochondrial inner membrane"/>
    <property type="evidence" value="ECO:0007669"/>
    <property type="project" value="TreeGrafter"/>
</dbReference>
<evidence type="ECO:0000256" key="1">
    <source>
        <dbReference type="ARBA" id="ARBA00001970"/>
    </source>
</evidence>
<feature type="transmembrane region" description="Helical" evidence="12">
    <location>
        <begin position="208"/>
        <end position="227"/>
    </location>
</feature>
<dbReference type="EMBL" id="CALLCH030000021">
    <property type="protein sequence ID" value="CAI4219974.1"/>
    <property type="molecule type" value="Genomic_DNA"/>
</dbReference>
<sequence length="293" mass="31944">MAYLMPVSRRLAMRLAAPASVCRQCVQRAPATATRSRVLDAVRQARAFPAQQVRFNTTTATVSEQLRAASESTAAADATTTTKSKRPEFTTSKAVGLWLLGSAVSVFGIVIFGGLTRLTESGLSITEWPSPEFQLLNPHMTLAEFKKIYFMEWAHRVWGRVIGVTFVLPALYFVARRRVSLPMAFNVAGRPLRSGIPPRVSQYRLTTHFAAAIVCYSWMLISALTVLRNRRMLADPAAALKTIAALRNPALTTLRRSATALAILVFTTALSGALVAGLDAGLIYNEFPAWASA</sequence>
<dbReference type="PANTHER" id="PTHR23289:SF2">
    <property type="entry name" value="CYTOCHROME C OXIDASE ASSEMBLY PROTEIN COX15 HOMOLOG"/>
    <property type="match status" value="1"/>
</dbReference>
<keyword evidence="5 12" id="KW-1133">Transmembrane helix</keyword>
<dbReference type="GO" id="GO:0120547">
    <property type="term" value="F:heme A synthase activity"/>
    <property type="evidence" value="ECO:0007669"/>
    <property type="project" value="UniProtKB-EC"/>
</dbReference>
<dbReference type="Proteomes" id="UP000838763">
    <property type="component" value="Unassembled WGS sequence"/>
</dbReference>
<evidence type="ECO:0000256" key="10">
    <source>
        <dbReference type="ARBA" id="ARBA00044501"/>
    </source>
</evidence>
<dbReference type="GO" id="GO:0006784">
    <property type="term" value="P:heme A biosynthetic process"/>
    <property type="evidence" value="ECO:0007669"/>
    <property type="project" value="InterPro"/>
</dbReference>
<comment type="pathway">
    <text evidence="10">Porphyrin-containing compound metabolism; heme A biosynthesis; heme A from heme O: step 1/1.</text>
</comment>
<keyword evidence="7" id="KW-0408">Iron</keyword>
<comment type="caution">
    <text evidence="13">The sequence shown here is derived from an EMBL/GenBank/DDBJ whole genome shotgun (WGS) entry which is preliminary data.</text>
</comment>
<evidence type="ECO:0000256" key="2">
    <source>
        <dbReference type="ARBA" id="ARBA00004141"/>
    </source>
</evidence>
<evidence type="ECO:0000313" key="14">
    <source>
        <dbReference type="Proteomes" id="UP000838763"/>
    </source>
</evidence>
<name>A0A9P1HE48_9PEZI</name>
<keyword evidence="3 12" id="KW-0812">Transmembrane</keyword>
<evidence type="ECO:0000256" key="9">
    <source>
        <dbReference type="ARBA" id="ARBA00023136"/>
    </source>
</evidence>
<evidence type="ECO:0000256" key="12">
    <source>
        <dbReference type="SAM" id="Phobius"/>
    </source>
</evidence>
<keyword evidence="8" id="KW-0350">Heme biosynthesis</keyword>
<dbReference type="InterPro" id="IPR003780">
    <property type="entry name" value="COX15/CtaA_fam"/>
</dbReference>
<reference evidence="13" key="1">
    <citation type="submission" date="2022-11" db="EMBL/GenBank/DDBJ databases">
        <authorList>
            <person name="Scott C."/>
            <person name="Bruce N."/>
        </authorList>
    </citation>
    <scope>NUCLEOTIDE SEQUENCE</scope>
</reference>
<organism evidence="13 14">
    <name type="scientific">Parascedosporium putredinis</name>
    <dbReference type="NCBI Taxonomy" id="1442378"/>
    <lineage>
        <taxon>Eukaryota</taxon>
        <taxon>Fungi</taxon>
        <taxon>Dikarya</taxon>
        <taxon>Ascomycota</taxon>
        <taxon>Pezizomycotina</taxon>
        <taxon>Sordariomycetes</taxon>
        <taxon>Hypocreomycetidae</taxon>
        <taxon>Microascales</taxon>
        <taxon>Microascaceae</taxon>
        <taxon>Parascedosporium</taxon>
    </lineage>
</organism>
<protein>
    <submittedName>
        <fullName evidence="13">Uncharacterized protein</fullName>
    </submittedName>
</protein>
<keyword evidence="6" id="KW-0560">Oxidoreductase</keyword>
<dbReference type="Pfam" id="PF02628">
    <property type="entry name" value="COX15-CtaA"/>
    <property type="match status" value="3"/>
</dbReference>
<dbReference type="OrthoDB" id="1726137at2759"/>
<dbReference type="PANTHER" id="PTHR23289">
    <property type="entry name" value="CYTOCHROME C OXIDASE ASSEMBLY PROTEIN COX15"/>
    <property type="match status" value="1"/>
</dbReference>
<proteinExistence type="predicted"/>
<evidence type="ECO:0000256" key="11">
    <source>
        <dbReference type="ARBA" id="ARBA00048044"/>
    </source>
</evidence>
<evidence type="ECO:0000256" key="7">
    <source>
        <dbReference type="ARBA" id="ARBA00023004"/>
    </source>
</evidence>
<dbReference type="GO" id="GO:0046872">
    <property type="term" value="F:metal ion binding"/>
    <property type="evidence" value="ECO:0007669"/>
    <property type="project" value="UniProtKB-KW"/>
</dbReference>
<evidence type="ECO:0000256" key="4">
    <source>
        <dbReference type="ARBA" id="ARBA00022723"/>
    </source>
</evidence>
<evidence type="ECO:0000256" key="6">
    <source>
        <dbReference type="ARBA" id="ARBA00023002"/>
    </source>
</evidence>
<dbReference type="GO" id="GO:0016653">
    <property type="term" value="F:oxidoreductase activity, acting on NAD(P)H, heme protein as acceptor"/>
    <property type="evidence" value="ECO:0007669"/>
    <property type="project" value="TreeGrafter"/>
</dbReference>
<comment type="catalytic activity">
    <reaction evidence="11">
        <text>Fe(II)-heme o + 2 A + H2O = Fe(II)-heme a + 2 AH2</text>
        <dbReference type="Rhea" id="RHEA:63388"/>
        <dbReference type="ChEBI" id="CHEBI:13193"/>
        <dbReference type="ChEBI" id="CHEBI:15377"/>
        <dbReference type="ChEBI" id="CHEBI:17499"/>
        <dbReference type="ChEBI" id="CHEBI:60530"/>
        <dbReference type="ChEBI" id="CHEBI:61715"/>
        <dbReference type="EC" id="1.17.99.9"/>
    </reaction>
    <physiologicalReaction direction="left-to-right" evidence="11">
        <dbReference type="Rhea" id="RHEA:63389"/>
    </physiologicalReaction>
</comment>
<evidence type="ECO:0000256" key="3">
    <source>
        <dbReference type="ARBA" id="ARBA00022692"/>
    </source>
</evidence>
<dbReference type="InterPro" id="IPR023754">
    <property type="entry name" value="HemeA_Synthase_type2"/>
</dbReference>
<keyword evidence="14" id="KW-1185">Reference proteome</keyword>
<evidence type="ECO:0000313" key="13">
    <source>
        <dbReference type="EMBL" id="CAI4219974.1"/>
    </source>
</evidence>
<gene>
    <name evidence="13" type="ORF">PPNO1_LOCUS9515</name>
</gene>
<evidence type="ECO:0000256" key="5">
    <source>
        <dbReference type="ARBA" id="ARBA00022989"/>
    </source>
</evidence>
<comment type="subcellular location">
    <subcellularLocation>
        <location evidence="2">Membrane</location>
        <topology evidence="2">Multi-pass membrane protein</topology>
    </subcellularLocation>
</comment>
<feature type="transmembrane region" description="Helical" evidence="12">
    <location>
        <begin position="157"/>
        <end position="175"/>
    </location>
</feature>